<comment type="subcellular location">
    <subcellularLocation>
        <location evidence="1">Membrane</location>
        <topology evidence="1">Multi-pass membrane protein</topology>
    </subcellularLocation>
</comment>
<gene>
    <name evidence="8" type="ORF">PVAND_012910</name>
</gene>
<feature type="transmembrane region" description="Helical" evidence="7">
    <location>
        <begin position="105"/>
        <end position="125"/>
    </location>
</feature>
<evidence type="ECO:0000256" key="4">
    <source>
        <dbReference type="ARBA" id="ARBA00022989"/>
    </source>
</evidence>
<evidence type="ECO:0000313" key="9">
    <source>
        <dbReference type="Proteomes" id="UP001107558"/>
    </source>
</evidence>
<feature type="region of interest" description="Disordered" evidence="6">
    <location>
        <begin position="1"/>
        <end position="40"/>
    </location>
</feature>
<dbReference type="Pfam" id="PF04103">
    <property type="entry name" value="CD20"/>
    <property type="match status" value="1"/>
</dbReference>
<dbReference type="InterPro" id="IPR007237">
    <property type="entry name" value="CD20-like"/>
</dbReference>
<evidence type="ECO:0000313" key="8">
    <source>
        <dbReference type="EMBL" id="KAG5683639.1"/>
    </source>
</evidence>
<dbReference type="EMBL" id="JADBJN010000001">
    <property type="protein sequence ID" value="KAG5683639.1"/>
    <property type="molecule type" value="Genomic_DNA"/>
</dbReference>
<sequence>MDKEKNSSDMMMEPAVVPTDLQPSPPSKAESVHSGEQLDVEKKYETIQTIKMNDNTASNPKDNMKSTTMEKPISIMNSSLNLLSNQEIQNEEALSRKGVSANTKLGIIQLVLSVLLSAFGGLLLARNASLSIMGSGIWAGIFAGVCGALGLMNVKPLLNGFLACSLISVATSTLALALTGIGLVRDYNISQQDPEFESAVMAACGLTILLILHLLTSMFSVYYSALELCSK</sequence>
<dbReference type="InterPro" id="IPR030417">
    <property type="entry name" value="MS4A"/>
</dbReference>
<dbReference type="Proteomes" id="UP001107558">
    <property type="component" value="Chromosome 1"/>
</dbReference>
<evidence type="ECO:0000256" key="2">
    <source>
        <dbReference type="ARBA" id="ARBA00009565"/>
    </source>
</evidence>
<dbReference type="PANTHER" id="PTHR23320:SF171">
    <property type="entry name" value="AGAP000247-PA"/>
    <property type="match status" value="1"/>
</dbReference>
<protein>
    <submittedName>
        <fullName evidence="8">Uncharacterized protein</fullName>
    </submittedName>
</protein>
<dbReference type="PANTHER" id="PTHR23320">
    <property type="entry name" value="MEMBRANE-SPANNING 4-DOMAINS SUBFAMILY A MS4A -RELATED"/>
    <property type="match status" value="1"/>
</dbReference>
<proteinExistence type="inferred from homology"/>
<comment type="caution">
    <text evidence="8">The sequence shown here is derived from an EMBL/GenBank/DDBJ whole genome shotgun (WGS) entry which is preliminary data.</text>
</comment>
<comment type="similarity">
    <text evidence="2">Belongs to the MS4A family.</text>
</comment>
<evidence type="ECO:0000256" key="1">
    <source>
        <dbReference type="ARBA" id="ARBA00004141"/>
    </source>
</evidence>
<reference evidence="8" key="1">
    <citation type="submission" date="2021-03" db="EMBL/GenBank/DDBJ databases">
        <title>Chromosome level genome of the anhydrobiotic midge Polypedilum vanderplanki.</title>
        <authorList>
            <person name="Yoshida Y."/>
            <person name="Kikawada T."/>
            <person name="Gusev O."/>
        </authorList>
    </citation>
    <scope>NUCLEOTIDE SEQUENCE</scope>
    <source>
        <strain evidence="8">NIAS01</strain>
        <tissue evidence="8">Whole body or cell culture</tissue>
    </source>
</reference>
<feature type="transmembrane region" description="Helical" evidence="7">
    <location>
        <begin position="161"/>
        <end position="184"/>
    </location>
</feature>
<organism evidence="8 9">
    <name type="scientific">Polypedilum vanderplanki</name>
    <name type="common">Sleeping chironomid midge</name>
    <dbReference type="NCBI Taxonomy" id="319348"/>
    <lineage>
        <taxon>Eukaryota</taxon>
        <taxon>Metazoa</taxon>
        <taxon>Ecdysozoa</taxon>
        <taxon>Arthropoda</taxon>
        <taxon>Hexapoda</taxon>
        <taxon>Insecta</taxon>
        <taxon>Pterygota</taxon>
        <taxon>Neoptera</taxon>
        <taxon>Endopterygota</taxon>
        <taxon>Diptera</taxon>
        <taxon>Nematocera</taxon>
        <taxon>Chironomoidea</taxon>
        <taxon>Chironomidae</taxon>
        <taxon>Chironominae</taxon>
        <taxon>Polypedilum</taxon>
        <taxon>Polypedilum</taxon>
    </lineage>
</organism>
<keyword evidence="9" id="KW-1185">Reference proteome</keyword>
<keyword evidence="5 7" id="KW-0472">Membrane</keyword>
<keyword evidence="3 7" id="KW-0812">Transmembrane</keyword>
<evidence type="ECO:0000256" key="6">
    <source>
        <dbReference type="SAM" id="MobiDB-lite"/>
    </source>
</evidence>
<evidence type="ECO:0000256" key="3">
    <source>
        <dbReference type="ARBA" id="ARBA00022692"/>
    </source>
</evidence>
<name>A0A9J6CP49_POLVA</name>
<dbReference type="AlphaFoldDB" id="A0A9J6CP49"/>
<feature type="transmembrane region" description="Helical" evidence="7">
    <location>
        <begin position="137"/>
        <end position="154"/>
    </location>
</feature>
<keyword evidence="4 7" id="KW-1133">Transmembrane helix</keyword>
<dbReference type="OrthoDB" id="7789947at2759"/>
<dbReference type="GO" id="GO:0016020">
    <property type="term" value="C:membrane"/>
    <property type="evidence" value="ECO:0007669"/>
    <property type="project" value="UniProtKB-SubCell"/>
</dbReference>
<accession>A0A9J6CP49</accession>
<evidence type="ECO:0000256" key="7">
    <source>
        <dbReference type="SAM" id="Phobius"/>
    </source>
</evidence>
<evidence type="ECO:0000256" key="5">
    <source>
        <dbReference type="ARBA" id="ARBA00023136"/>
    </source>
</evidence>
<feature type="transmembrane region" description="Helical" evidence="7">
    <location>
        <begin position="199"/>
        <end position="223"/>
    </location>
</feature>